<keyword evidence="7" id="KW-1003">Cell membrane</keyword>
<evidence type="ECO:0000256" key="11">
    <source>
        <dbReference type="ARBA" id="ARBA00022916"/>
    </source>
</evidence>
<dbReference type="Proteomes" id="UP000188586">
    <property type="component" value="Unassembled WGS sequence"/>
</dbReference>
<dbReference type="GO" id="GO:0006011">
    <property type="term" value="P:UDP-alpha-D-glucose metabolic process"/>
    <property type="evidence" value="ECO:0007669"/>
    <property type="project" value="InterPro"/>
</dbReference>
<comment type="pathway">
    <text evidence="3">Glycan metabolism; bacterial cellulose biosynthesis.</text>
</comment>
<evidence type="ECO:0000256" key="8">
    <source>
        <dbReference type="ARBA" id="ARBA00022519"/>
    </source>
</evidence>
<protein>
    <recommendedName>
        <fullName evidence="6">Cyclic di-GMP-binding protein</fullName>
    </recommendedName>
    <alternativeName>
        <fullName evidence="14">Cellulose synthase regulatory subunit</fullName>
    </alternativeName>
</protein>
<comment type="subcellular location">
    <subcellularLocation>
        <location evidence="2">Cell inner membrane</location>
        <topology evidence="2">Single-pass membrane protein</topology>
    </subcellularLocation>
</comment>
<evidence type="ECO:0000256" key="10">
    <source>
        <dbReference type="ARBA" id="ARBA00022692"/>
    </source>
</evidence>
<proteinExistence type="inferred from homology"/>
<dbReference type="GO" id="GO:0030244">
    <property type="term" value="P:cellulose biosynthetic process"/>
    <property type="evidence" value="ECO:0007669"/>
    <property type="project" value="UniProtKB-KW"/>
</dbReference>
<gene>
    <name evidence="15" type="ORF">BOX24_01260</name>
</gene>
<evidence type="ECO:0000256" key="9">
    <source>
        <dbReference type="ARBA" id="ARBA00022636"/>
    </source>
</evidence>
<evidence type="ECO:0000313" key="16">
    <source>
        <dbReference type="Proteomes" id="UP000188586"/>
    </source>
</evidence>
<keyword evidence="13" id="KW-0472">Membrane</keyword>
<comment type="similarity">
    <text evidence="4">Belongs to the AcsB/BcsB family.</text>
</comment>
<evidence type="ECO:0000256" key="3">
    <source>
        <dbReference type="ARBA" id="ARBA00005186"/>
    </source>
</evidence>
<comment type="function">
    <text evidence="1">Binds the cellulose synthase activator, bis-(3'-5') cyclic diguanylic acid (c-di-GMP).</text>
</comment>
<name>A0A1V3SYC5_9BACT</name>
<dbReference type="AlphaFoldDB" id="A0A1V3SYC5"/>
<dbReference type="InterPro" id="IPR003920">
    <property type="entry name" value="Cell_synth_B"/>
</dbReference>
<dbReference type="PANTHER" id="PTHR39083:SF1">
    <property type="entry name" value="CYCLIC DI-GMP-BINDING PROTEIN"/>
    <property type="match status" value="1"/>
</dbReference>
<reference evidence="15 16" key="1">
    <citation type="submission" date="2016-11" db="EMBL/GenBank/DDBJ databases">
        <title>Comparative genomics of co-occurring bacteria in distinct bioleaching systems unravels niche-specific adaptation.</title>
        <authorList>
            <person name="Zhang X."/>
            <person name="Liu X."/>
            <person name="Yin H."/>
        </authorList>
    </citation>
    <scope>NUCLEOTIDE SEQUENCE [LARGE SCALE GENOMIC DNA]</scope>
    <source>
        <strain evidence="15 16">DX</strain>
    </source>
</reference>
<evidence type="ECO:0000256" key="2">
    <source>
        <dbReference type="ARBA" id="ARBA00004377"/>
    </source>
</evidence>
<dbReference type="GO" id="GO:0005886">
    <property type="term" value="C:plasma membrane"/>
    <property type="evidence" value="ECO:0007669"/>
    <property type="project" value="UniProtKB-SubCell"/>
</dbReference>
<dbReference type="InterPro" id="IPR018513">
    <property type="entry name" value="Cell_synthase_bac"/>
</dbReference>
<organism evidence="15 16">
    <name type="scientific">Leptospirillum ferriphilum</name>
    <dbReference type="NCBI Taxonomy" id="178606"/>
    <lineage>
        <taxon>Bacteria</taxon>
        <taxon>Pseudomonadati</taxon>
        <taxon>Nitrospirota</taxon>
        <taxon>Nitrospiria</taxon>
        <taxon>Nitrospirales</taxon>
        <taxon>Nitrospiraceae</taxon>
        <taxon>Leptospirillum</taxon>
    </lineage>
</organism>
<comment type="subunit">
    <text evidence="5">Tightly associated with the cellulose synthase catalytic subunit.</text>
</comment>
<keyword evidence="9" id="KW-0973">c-di-GMP</keyword>
<evidence type="ECO:0000256" key="1">
    <source>
        <dbReference type="ARBA" id="ARBA00002057"/>
    </source>
</evidence>
<evidence type="ECO:0000256" key="7">
    <source>
        <dbReference type="ARBA" id="ARBA00022475"/>
    </source>
</evidence>
<evidence type="ECO:0000256" key="4">
    <source>
        <dbReference type="ARBA" id="ARBA00010714"/>
    </source>
</evidence>
<dbReference type="PRINTS" id="PR01440">
    <property type="entry name" value="CELLSNTHASEB"/>
</dbReference>
<evidence type="ECO:0000313" key="15">
    <source>
        <dbReference type="EMBL" id="OOH75180.1"/>
    </source>
</evidence>
<dbReference type="Gene3D" id="2.60.120.260">
    <property type="entry name" value="Galactose-binding domain-like"/>
    <property type="match status" value="2"/>
</dbReference>
<keyword evidence="10" id="KW-0812">Transmembrane</keyword>
<evidence type="ECO:0000256" key="12">
    <source>
        <dbReference type="ARBA" id="ARBA00022989"/>
    </source>
</evidence>
<dbReference type="EMBL" id="MPOJ01000002">
    <property type="protein sequence ID" value="OOH75180.1"/>
    <property type="molecule type" value="Genomic_DNA"/>
</dbReference>
<sequence>MMQPLFLQRLCMASVFLLLSLTGSLLHSSRAQSETIPSPSLPDGQFRERLSFRDLQMDNNLDMGPDSADQTFLVGVSPDKIVTKARLHLFYRLHSSFFQKSGDTLAVDWNGVPLGEIAAVSGGPKEDLGMSLPIPGNLVNTRNILRLRVVRDPKNPCALFGSAPFVTVLRRSSLHLEGRRFDVPPRLSDLPFPFLYPEAAGLRRVPFVLTTSAPHALEAAGIIASWLGVRAPYLPFHFPVTLLPGVLSLPSLPRGHIILLSLDRDLPPGWIPPSARGPFLRILPNPGDPFSRVLLIAGQTPEDLRIAALALSQNRFSGAGDRLSPPNLALSPSRKPDDAPRWQVAGSALRFGFLEAPSSLEVHGTGSVKVHFSLPPDIFTWNHTWIRARIHLRVRTLKRENRSKLDVFLNDRYQESISLPSSESGVLEQTVTLPLAVSDLTPFRNKLAFNFNFRNSYPSVISCSMDQNPRLGGAILPDSALDLRPFSRYTILPDLKLFPNGGYPFTRYADLSRTGFVLPETPGPADIALFLHMMATFGAQTGLSGTGVKVSGPKDIAPVQNRNLILLGTYRSNPLLLRLTRSLPHVSKDNLERLKDKNLLLEVLRWKNPPPAHFGPSDLVEEFQRARNPFGVLLETVSPYAPRRVTLSVIGVSQKSLFAMDNILFNPRHFSGIFGDVTVVEPDHLSSFFLPAASFALGSTGPIEETRYWFASHPVAIVSSILLLAAGTGLSLRTVLGEKAQHPPDGPENNKENLPE</sequence>
<dbReference type="Pfam" id="PF03170">
    <property type="entry name" value="BcsB"/>
    <property type="match status" value="1"/>
</dbReference>
<evidence type="ECO:0000256" key="13">
    <source>
        <dbReference type="ARBA" id="ARBA00023136"/>
    </source>
</evidence>
<keyword evidence="11" id="KW-0135">Cellulose biosynthesis</keyword>
<evidence type="ECO:0000256" key="5">
    <source>
        <dbReference type="ARBA" id="ARBA00011437"/>
    </source>
</evidence>
<dbReference type="PANTHER" id="PTHR39083">
    <property type="entry name" value="CYCLIC DI-GMP-BINDING PROTEIN"/>
    <property type="match status" value="1"/>
</dbReference>
<keyword evidence="12" id="KW-1133">Transmembrane helix</keyword>
<keyword evidence="8" id="KW-0997">Cell inner membrane</keyword>
<comment type="caution">
    <text evidence="15">The sequence shown here is derived from an EMBL/GenBank/DDBJ whole genome shotgun (WGS) entry which is preliminary data.</text>
</comment>
<evidence type="ECO:0000256" key="6">
    <source>
        <dbReference type="ARBA" id="ARBA00021844"/>
    </source>
</evidence>
<evidence type="ECO:0000256" key="14">
    <source>
        <dbReference type="ARBA" id="ARBA00033444"/>
    </source>
</evidence>
<accession>A0A1V3SYC5</accession>